<comment type="caution">
    <text evidence="1">The sequence shown here is derived from an EMBL/GenBank/DDBJ whole genome shotgun (WGS) entry which is preliminary data.</text>
</comment>
<sequence length="177" mass="19133">MEGKVFWHFVVVKHRTGEEKSNNIINHTQTSHKVENTATLYPLSSSSSISSPQENRSMLVIGSQIITGNVTSEESNVAKEGETALALALIQSLGSPVKEGICGNYQSQSQQHTSVSAEQKVLFGSDCKKEIKQSVNTYNPSGLDEKRVHTSCFHLPRWASAPASSLPPSGFTTSSPS</sequence>
<name>A0A9J5X6G9_SOLCO</name>
<protein>
    <submittedName>
        <fullName evidence="1">Uncharacterized protein</fullName>
    </submittedName>
</protein>
<dbReference type="EMBL" id="JACXVP010000010">
    <property type="protein sequence ID" value="KAG5582868.1"/>
    <property type="molecule type" value="Genomic_DNA"/>
</dbReference>
<organism evidence="1 2">
    <name type="scientific">Solanum commersonii</name>
    <name type="common">Commerson's wild potato</name>
    <name type="synonym">Commerson's nightshade</name>
    <dbReference type="NCBI Taxonomy" id="4109"/>
    <lineage>
        <taxon>Eukaryota</taxon>
        <taxon>Viridiplantae</taxon>
        <taxon>Streptophyta</taxon>
        <taxon>Embryophyta</taxon>
        <taxon>Tracheophyta</taxon>
        <taxon>Spermatophyta</taxon>
        <taxon>Magnoliopsida</taxon>
        <taxon>eudicotyledons</taxon>
        <taxon>Gunneridae</taxon>
        <taxon>Pentapetalae</taxon>
        <taxon>asterids</taxon>
        <taxon>lamiids</taxon>
        <taxon>Solanales</taxon>
        <taxon>Solanaceae</taxon>
        <taxon>Solanoideae</taxon>
        <taxon>Solaneae</taxon>
        <taxon>Solanum</taxon>
    </lineage>
</organism>
<reference evidence="1 2" key="1">
    <citation type="submission" date="2020-09" db="EMBL/GenBank/DDBJ databases">
        <title>De no assembly of potato wild relative species, Solanum commersonii.</title>
        <authorList>
            <person name="Cho K."/>
        </authorList>
    </citation>
    <scope>NUCLEOTIDE SEQUENCE [LARGE SCALE GENOMIC DNA]</scope>
    <source>
        <strain evidence="1">LZ3.2</strain>
        <tissue evidence="1">Leaf</tissue>
    </source>
</reference>
<proteinExistence type="predicted"/>
<keyword evidence="2" id="KW-1185">Reference proteome</keyword>
<gene>
    <name evidence="1" type="ORF">H5410_053495</name>
</gene>
<evidence type="ECO:0000313" key="2">
    <source>
        <dbReference type="Proteomes" id="UP000824120"/>
    </source>
</evidence>
<dbReference type="AlphaFoldDB" id="A0A9J5X6G9"/>
<accession>A0A9J5X6G9</accession>
<evidence type="ECO:0000313" key="1">
    <source>
        <dbReference type="EMBL" id="KAG5582868.1"/>
    </source>
</evidence>
<dbReference type="Proteomes" id="UP000824120">
    <property type="component" value="Chromosome 10"/>
</dbReference>